<sequence length="366" mass="41683">MDFTPNLAEIWTLYAVGTIMIGARVFVRTKLVGIQGYRADDYLVWLTWMVYTNVCVIAHVFIVKAQGKHTSLLTSEQRRTMPLKEQELWIYGSKIFLVGFYSYAAIVWSLKVNMLFFYKRVVRGLWVEKFVQPAMGFVLASAVAVILTFTLTCRPFHKLWQVYPDPGWLCEPQNKATFYTVLVLNIATDLCILLIPIPVVLSMQASIVRKLGLILLFSLGIFCILAAILRVVLIFAVNQQGVSAMWSMREDFVAIFVGQAPMVYPILRRQFWQGNYGDVTGLSDGKRSGGYEHHQMSVFSSRKPRDPYSITQIGATVIDKSENQEEIIKEPGARASPNKDQGRNGIMIKQTYDVEYEDNTHHGRRD</sequence>
<proteinExistence type="inferred from homology"/>
<reference evidence="9" key="1">
    <citation type="journal article" date="2021" name="Nat. Commun.">
        <title>Genetic determinants of endophytism in the Arabidopsis root mycobiome.</title>
        <authorList>
            <person name="Mesny F."/>
            <person name="Miyauchi S."/>
            <person name="Thiergart T."/>
            <person name="Pickel B."/>
            <person name="Atanasova L."/>
            <person name="Karlsson M."/>
            <person name="Huettel B."/>
            <person name="Barry K.W."/>
            <person name="Haridas S."/>
            <person name="Chen C."/>
            <person name="Bauer D."/>
            <person name="Andreopoulos W."/>
            <person name="Pangilinan J."/>
            <person name="LaButti K."/>
            <person name="Riley R."/>
            <person name="Lipzen A."/>
            <person name="Clum A."/>
            <person name="Drula E."/>
            <person name="Henrissat B."/>
            <person name="Kohler A."/>
            <person name="Grigoriev I.V."/>
            <person name="Martin F.M."/>
            <person name="Hacquard S."/>
        </authorList>
    </citation>
    <scope>NUCLEOTIDE SEQUENCE</scope>
    <source>
        <strain evidence="9">MPI-SDFR-AT-0068</strain>
    </source>
</reference>
<dbReference type="Proteomes" id="UP000813427">
    <property type="component" value="Unassembled WGS sequence"/>
</dbReference>
<comment type="similarity">
    <text evidence="5">Belongs to the SAT4 family.</text>
</comment>
<feature type="transmembrane region" description="Helical" evidence="7">
    <location>
        <begin position="178"/>
        <end position="201"/>
    </location>
</feature>
<evidence type="ECO:0000313" key="10">
    <source>
        <dbReference type="Proteomes" id="UP000813427"/>
    </source>
</evidence>
<evidence type="ECO:0000256" key="5">
    <source>
        <dbReference type="ARBA" id="ARBA00038359"/>
    </source>
</evidence>
<dbReference type="Pfam" id="PF20684">
    <property type="entry name" value="Fung_rhodopsin"/>
    <property type="match status" value="1"/>
</dbReference>
<dbReference type="GO" id="GO:0016020">
    <property type="term" value="C:membrane"/>
    <property type="evidence" value="ECO:0007669"/>
    <property type="project" value="UniProtKB-SubCell"/>
</dbReference>
<comment type="subcellular location">
    <subcellularLocation>
        <location evidence="1">Membrane</location>
        <topology evidence="1">Multi-pass membrane protein</topology>
    </subcellularLocation>
</comment>
<keyword evidence="2 7" id="KW-0812">Transmembrane</keyword>
<evidence type="ECO:0000313" key="9">
    <source>
        <dbReference type="EMBL" id="KAH7246546.1"/>
    </source>
</evidence>
<feature type="domain" description="Rhodopsin" evidence="8">
    <location>
        <begin position="24"/>
        <end position="269"/>
    </location>
</feature>
<comment type="caution">
    <text evidence="9">The sequence shown here is derived from an EMBL/GenBank/DDBJ whole genome shotgun (WGS) entry which is preliminary data.</text>
</comment>
<feature type="region of interest" description="Disordered" evidence="6">
    <location>
        <begin position="328"/>
        <end position="366"/>
    </location>
</feature>
<dbReference type="InterPro" id="IPR049326">
    <property type="entry name" value="Rhodopsin_dom_fungi"/>
</dbReference>
<dbReference type="AlphaFoldDB" id="A0A8K0WCZ0"/>
<evidence type="ECO:0000256" key="2">
    <source>
        <dbReference type="ARBA" id="ARBA00022692"/>
    </source>
</evidence>
<evidence type="ECO:0000256" key="6">
    <source>
        <dbReference type="SAM" id="MobiDB-lite"/>
    </source>
</evidence>
<keyword evidence="3 7" id="KW-1133">Transmembrane helix</keyword>
<dbReference type="OrthoDB" id="3903189at2759"/>
<feature type="transmembrane region" description="Helical" evidence="7">
    <location>
        <begin position="7"/>
        <end position="27"/>
    </location>
</feature>
<keyword evidence="10" id="KW-1185">Reference proteome</keyword>
<keyword evidence="4 7" id="KW-0472">Membrane</keyword>
<feature type="transmembrane region" description="Helical" evidence="7">
    <location>
        <begin position="130"/>
        <end position="151"/>
    </location>
</feature>
<evidence type="ECO:0000259" key="8">
    <source>
        <dbReference type="Pfam" id="PF20684"/>
    </source>
</evidence>
<dbReference type="PANTHER" id="PTHR33048">
    <property type="entry name" value="PTH11-LIKE INTEGRAL MEMBRANE PROTEIN (AFU_ORTHOLOGUE AFUA_5G11245)"/>
    <property type="match status" value="1"/>
</dbReference>
<accession>A0A8K0WCZ0</accession>
<name>A0A8K0WCZ0_9HYPO</name>
<evidence type="ECO:0000256" key="3">
    <source>
        <dbReference type="ARBA" id="ARBA00022989"/>
    </source>
</evidence>
<dbReference type="InterPro" id="IPR052337">
    <property type="entry name" value="SAT4-like"/>
</dbReference>
<protein>
    <recommendedName>
        <fullName evidence="8">Rhodopsin domain-containing protein</fullName>
    </recommendedName>
</protein>
<feature type="transmembrane region" description="Helical" evidence="7">
    <location>
        <begin position="88"/>
        <end position="110"/>
    </location>
</feature>
<feature type="transmembrane region" description="Helical" evidence="7">
    <location>
        <begin position="42"/>
        <end position="63"/>
    </location>
</feature>
<evidence type="ECO:0000256" key="7">
    <source>
        <dbReference type="SAM" id="Phobius"/>
    </source>
</evidence>
<organism evidence="9 10">
    <name type="scientific">Fusarium tricinctum</name>
    <dbReference type="NCBI Taxonomy" id="61284"/>
    <lineage>
        <taxon>Eukaryota</taxon>
        <taxon>Fungi</taxon>
        <taxon>Dikarya</taxon>
        <taxon>Ascomycota</taxon>
        <taxon>Pezizomycotina</taxon>
        <taxon>Sordariomycetes</taxon>
        <taxon>Hypocreomycetidae</taxon>
        <taxon>Hypocreales</taxon>
        <taxon>Nectriaceae</taxon>
        <taxon>Fusarium</taxon>
        <taxon>Fusarium tricinctum species complex</taxon>
    </lineage>
</organism>
<dbReference type="PANTHER" id="PTHR33048:SF2">
    <property type="entry name" value="SRPK"/>
    <property type="match status" value="1"/>
</dbReference>
<evidence type="ECO:0000256" key="4">
    <source>
        <dbReference type="ARBA" id="ARBA00023136"/>
    </source>
</evidence>
<gene>
    <name evidence="9" type="ORF">BKA59DRAFT_455584</name>
</gene>
<feature type="transmembrane region" description="Helical" evidence="7">
    <location>
        <begin position="213"/>
        <end position="237"/>
    </location>
</feature>
<evidence type="ECO:0000256" key="1">
    <source>
        <dbReference type="ARBA" id="ARBA00004141"/>
    </source>
</evidence>
<dbReference type="EMBL" id="JAGPXF010000004">
    <property type="protein sequence ID" value="KAH7246546.1"/>
    <property type="molecule type" value="Genomic_DNA"/>
</dbReference>